<dbReference type="InterPro" id="IPR003593">
    <property type="entry name" value="AAA+_ATPase"/>
</dbReference>
<dbReference type="AlphaFoldDB" id="A0A6J4I899"/>
<evidence type="ECO:0000256" key="4">
    <source>
        <dbReference type="ARBA" id="ARBA00022840"/>
    </source>
</evidence>
<dbReference type="Gene3D" id="3.40.50.300">
    <property type="entry name" value="P-loop containing nucleotide triphosphate hydrolases"/>
    <property type="match status" value="1"/>
</dbReference>
<dbReference type="SMART" id="SM00382">
    <property type="entry name" value="AAA"/>
    <property type="match status" value="1"/>
</dbReference>
<dbReference type="PROSITE" id="PS00211">
    <property type="entry name" value="ABC_TRANSPORTER_1"/>
    <property type="match status" value="1"/>
</dbReference>
<comment type="subcellular location">
    <subcellularLocation>
        <location evidence="1">Cell membrane</location>
        <topology evidence="1">Peripheral membrane protein</topology>
    </subcellularLocation>
</comment>
<dbReference type="InterPro" id="IPR050763">
    <property type="entry name" value="ABC_transporter_ATP-binding"/>
</dbReference>
<keyword evidence="3" id="KW-0547">Nucleotide-binding</keyword>
<evidence type="ECO:0000256" key="3">
    <source>
        <dbReference type="ARBA" id="ARBA00022741"/>
    </source>
</evidence>
<dbReference type="Pfam" id="PF00005">
    <property type="entry name" value="ABC_tran"/>
    <property type="match status" value="1"/>
</dbReference>
<dbReference type="PROSITE" id="PS50893">
    <property type="entry name" value="ABC_TRANSPORTER_2"/>
    <property type="match status" value="1"/>
</dbReference>
<dbReference type="GO" id="GO:0005886">
    <property type="term" value="C:plasma membrane"/>
    <property type="evidence" value="ECO:0007669"/>
    <property type="project" value="UniProtKB-SubCell"/>
</dbReference>
<proteinExistence type="predicted"/>
<dbReference type="GO" id="GO:0046677">
    <property type="term" value="P:response to antibiotic"/>
    <property type="evidence" value="ECO:0007669"/>
    <property type="project" value="UniProtKB-KW"/>
</dbReference>
<evidence type="ECO:0000256" key="5">
    <source>
        <dbReference type="ARBA" id="ARBA00023251"/>
    </source>
</evidence>
<protein>
    <recommendedName>
        <fullName evidence="6">ABC transporter domain-containing protein</fullName>
    </recommendedName>
</protein>
<dbReference type="InterPro" id="IPR027417">
    <property type="entry name" value="P-loop_NTPase"/>
</dbReference>
<sequence length="250" mass="26832">MLGHVPPGAAFGVRVTALHKRFGGFAALRGVDLAVPWGAIVAVLGPNGAGKSTMLRILGTTVLPDSGQVELGGHDVVADPAAARRSLGLVLGEERSWYWRISGRHNLEFFAALHGLPRRAARARADELLRLVDLEEQADRRFDRYSSGMKARLSLARALLHEPPVLCLDEPTRTLDPVAALSFRELVRAQAASGRAVLFTTHDLHEAAAVASRVVVMVRGRVAAVADESPDAAQLEHLLVSATAAEEELR</sequence>
<gene>
    <name evidence="7" type="ORF">AVDCRST_MAG76-1937</name>
</gene>
<keyword evidence="2" id="KW-0813">Transport</keyword>
<dbReference type="InterPro" id="IPR017871">
    <property type="entry name" value="ABC_transporter-like_CS"/>
</dbReference>
<feature type="domain" description="ABC transporter" evidence="6">
    <location>
        <begin position="13"/>
        <end position="244"/>
    </location>
</feature>
<evidence type="ECO:0000256" key="2">
    <source>
        <dbReference type="ARBA" id="ARBA00022448"/>
    </source>
</evidence>
<dbReference type="PANTHER" id="PTHR42711:SF19">
    <property type="entry name" value="DOXORUBICIN RESISTANCE ATP-BINDING PROTEIN DRRA"/>
    <property type="match status" value="1"/>
</dbReference>
<evidence type="ECO:0000313" key="7">
    <source>
        <dbReference type="EMBL" id="CAA9244201.1"/>
    </source>
</evidence>
<evidence type="ECO:0000256" key="1">
    <source>
        <dbReference type="ARBA" id="ARBA00004202"/>
    </source>
</evidence>
<evidence type="ECO:0000259" key="6">
    <source>
        <dbReference type="PROSITE" id="PS50893"/>
    </source>
</evidence>
<accession>A0A6J4I899</accession>
<dbReference type="GO" id="GO:0005524">
    <property type="term" value="F:ATP binding"/>
    <property type="evidence" value="ECO:0007669"/>
    <property type="project" value="UniProtKB-KW"/>
</dbReference>
<dbReference type="PANTHER" id="PTHR42711">
    <property type="entry name" value="ABC TRANSPORTER ATP-BINDING PROTEIN"/>
    <property type="match status" value="1"/>
</dbReference>
<dbReference type="SUPFAM" id="SSF52540">
    <property type="entry name" value="P-loop containing nucleoside triphosphate hydrolases"/>
    <property type="match status" value="1"/>
</dbReference>
<dbReference type="EMBL" id="CADCSZ010000118">
    <property type="protein sequence ID" value="CAA9244201.1"/>
    <property type="molecule type" value="Genomic_DNA"/>
</dbReference>
<organism evidence="7">
    <name type="scientific">uncultured Acidimicrobiales bacterium</name>
    <dbReference type="NCBI Taxonomy" id="310071"/>
    <lineage>
        <taxon>Bacteria</taxon>
        <taxon>Bacillati</taxon>
        <taxon>Actinomycetota</taxon>
        <taxon>Acidimicrobiia</taxon>
        <taxon>Acidimicrobiales</taxon>
        <taxon>environmental samples</taxon>
    </lineage>
</organism>
<dbReference type="InterPro" id="IPR003439">
    <property type="entry name" value="ABC_transporter-like_ATP-bd"/>
</dbReference>
<reference evidence="7" key="1">
    <citation type="submission" date="2020-02" db="EMBL/GenBank/DDBJ databases">
        <authorList>
            <person name="Meier V. D."/>
        </authorList>
    </citation>
    <scope>NUCLEOTIDE SEQUENCE</scope>
    <source>
        <strain evidence="7">AVDCRST_MAG76</strain>
    </source>
</reference>
<name>A0A6J4I899_9ACTN</name>
<keyword evidence="4" id="KW-0067">ATP-binding</keyword>
<keyword evidence="5" id="KW-0046">Antibiotic resistance</keyword>
<dbReference type="GO" id="GO:0016887">
    <property type="term" value="F:ATP hydrolysis activity"/>
    <property type="evidence" value="ECO:0007669"/>
    <property type="project" value="InterPro"/>
</dbReference>